<dbReference type="AlphaFoldDB" id="J9FZV9"/>
<comment type="caution">
    <text evidence="1">The sequence shown here is derived from an EMBL/GenBank/DDBJ whole genome shotgun (WGS) entry which is preliminary data.</text>
</comment>
<name>J9FZV9_9ZZZZ</name>
<gene>
    <name evidence="1" type="ORF">EVA_18990</name>
</gene>
<proteinExistence type="predicted"/>
<accession>J9FZV9</accession>
<dbReference type="EMBL" id="AMCI01007280">
    <property type="protein sequence ID" value="EJW92899.1"/>
    <property type="molecule type" value="Genomic_DNA"/>
</dbReference>
<reference evidence="1" key="1">
    <citation type="journal article" date="2012" name="PLoS ONE">
        <title>Gene sets for utilization of primary and secondary nutrition supplies in the distal gut of endangered iberian lynx.</title>
        <authorList>
            <person name="Alcaide M."/>
            <person name="Messina E."/>
            <person name="Richter M."/>
            <person name="Bargiela R."/>
            <person name="Peplies J."/>
            <person name="Huws S.A."/>
            <person name="Newbold C.J."/>
            <person name="Golyshin P.N."/>
            <person name="Simon M.A."/>
            <person name="Lopez G."/>
            <person name="Yakimov M.M."/>
            <person name="Ferrer M."/>
        </authorList>
    </citation>
    <scope>NUCLEOTIDE SEQUENCE</scope>
</reference>
<protein>
    <submittedName>
        <fullName evidence="1">Lipoprotein</fullName>
    </submittedName>
</protein>
<evidence type="ECO:0000313" key="1">
    <source>
        <dbReference type="EMBL" id="EJW92899.1"/>
    </source>
</evidence>
<sequence length="177" mass="19400">MVVVAHCGSGMATITSPSQVTFPNNKVTDTFAKVVKFTVGEQPKSVDITLARVVAMVRFIFTDESIPDELEQVKFYYTGASSTLNPSTGFGSKKSRQSQIIKIKDAQKDKDGNTVFEVYTFPHDISGELSMTVTPMDQKEQAITSEITLTLPIKLNHITECHGELMEGSSTFLNNAV</sequence>
<keyword evidence="1" id="KW-0449">Lipoprotein</keyword>
<organism evidence="1">
    <name type="scientific">gut metagenome</name>
    <dbReference type="NCBI Taxonomy" id="749906"/>
    <lineage>
        <taxon>unclassified sequences</taxon>
        <taxon>metagenomes</taxon>
        <taxon>organismal metagenomes</taxon>
    </lineage>
</organism>
<feature type="non-terminal residue" evidence="1">
    <location>
        <position position="177"/>
    </location>
</feature>